<comment type="caution">
    <text evidence="2">The sequence shown here is derived from an EMBL/GenBank/DDBJ whole genome shotgun (WGS) entry which is preliminary data.</text>
</comment>
<reference evidence="2" key="1">
    <citation type="submission" date="2023-04" db="EMBL/GenBank/DDBJ databases">
        <title>Phytophthora lilii NBRC 32176.</title>
        <authorList>
            <person name="Ichikawa N."/>
            <person name="Sato H."/>
            <person name="Tonouchi N."/>
        </authorList>
    </citation>
    <scope>NUCLEOTIDE SEQUENCE</scope>
    <source>
        <strain evidence="2">NBRC 32176</strain>
    </source>
</reference>
<evidence type="ECO:0000256" key="1">
    <source>
        <dbReference type="SAM" id="MobiDB-lite"/>
    </source>
</evidence>
<dbReference type="Proteomes" id="UP001165083">
    <property type="component" value="Unassembled WGS sequence"/>
</dbReference>
<feature type="region of interest" description="Disordered" evidence="1">
    <location>
        <begin position="86"/>
        <end position="120"/>
    </location>
</feature>
<keyword evidence="3" id="KW-1185">Reference proteome</keyword>
<dbReference type="OrthoDB" id="124048at2759"/>
<evidence type="ECO:0000313" key="2">
    <source>
        <dbReference type="EMBL" id="GMF12118.1"/>
    </source>
</evidence>
<accession>A0A9W6TGI5</accession>
<name>A0A9W6TGI5_9STRA</name>
<evidence type="ECO:0000313" key="3">
    <source>
        <dbReference type="Proteomes" id="UP001165083"/>
    </source>
</evidence>
<feature type="region of interest" description="Disordered" evidence="1">
    <location>
        <begin position="152"/>
        <end position="221"/>
    </location>
</feature>
<sequence>MCTLWQSEVKANAAHGWDRTVIALLWIHNAACISLTNSFVLLAGFHTYLLCVGMGTYDFILANGSDGLCTRMLKCNCLRRKKTPNRKRSHVQHGDVNDTKSAKGIATRTRRGSPPAAIVPASLSAPSSIRSQTSLEQAAAAAVLELSKNSDSSRGFISAGRTSSNPTEIAGGAESLPQQNMELSVGVNESEGIFEDVDLNSPPKPAKKSTGAVVAPATTDS</sequence>
<proteinExistence type="predicted"/>
<dbReference type="EMBL" id="BSXW01000104">
    <property type="protein sequence ID" value="GMF12118.1"/>
    <property type="molecule type" value="Genomic_DNA"/>
</dbReference>
<feature type="compositionally biased region" description="Polar residues" evidence="1">
    <location>
        <begin position="152"/>
        <end position="167"/>
    </location>
</feature>
<protein>
    <submittedName>
        <fullName evidence="2">Unnamed protein product</fullName>
    </submittedName>
</protein>
<organism evidence="2 3">
    <name type="scientific">Phytophthora lilii</name>
    <dbReference type="NCBI Taxonomy" id="2077276"/>
    <lineage>
        <taxon>Eukaryota</taxon>
        <taxon>Sar</taxon>
        <taxon>Stramenopiles</taxon>
        <taxon>Oomycota</taxon>
        <taxon>Peronosporomycetes</taxon>
        <taxon>Peronosporales</taxon>
        <taxon>Peronosporaceae</taxon>
        <taxon>Phytophthora</taxon>
    </lineage>
</organism>
<dbReference type="AlphaFoldDB" id="A0A9W6TGI5"/>
<gene>
    <name evidence="2" type="ORF">Plil01_000277200</name>
</gene>
<feature type="compositionally biased region" description="Basic and acidic residues" evidence="1">
    <location>
        <begin position="92"/>
        <end position="101"/>
    </location>
</feature>